<dbReference type="EMBL" id="WHUW01000004">
    <property type="protein sequence ID" value="KAF8448091.1"/>
    <property type="molecule type" value="Genomic_DNA"/>
</dbReference>
<keyword evidence="3" id="KW-1185">Reference proteome</keyword>
<evidence type="ECO:0000313" key="3">
    <source>
        <dbReference type="Proteomes" id="UP001194468"/>
    </source>
</evidence>
<gene>
    <name evidence="2" type="ORF">L210DRAFT_711731</name>
</gene>
<proteinExistence type="predicted"/>
<evidence type="ECO:0000313" key="2">
    <source>
        <dbReference type="EMBL" id="KAF8448091.1"/>
    </source>
</evidence>
<dbReference type="AlphaFoldDB" id="A0AAD4GJY0"/>
<organism evidence="2 3">
    <name type="scientific">Boletus edulis BED1</name>
    <dbReference type="NCBI Taxonomy" id="1328754"/>
    <lineage>
        <taxon>Eukaryota</taxon>
        <taxon>Fungi</taxon>
        <taxon>Dikarya</taxon>
        <taxon>Basidiomycota</taxon>
        <taxon>Agaricomycotina</taxon>
        <taxon>Agaricomycetes</taxon>
        <taxon>Agaricomycetidae</taxon>
        <taxon>Boletales</taxon>
        <taxon>Boletineae</taxon>
        <taxon>Boletaceae</taxon>
        <taxon>Boletoideae</taxon>
        <taxon>Boletus</taxon>
    </lineage>
</organism>
<feature type="transmembrane region" description="Helical" evidence="1">
    <location>
        <begin position="114"/>
        <end position="132"/>
    </location>
</feature>
<accession>A0AAD4GJY0</accession>
<name>A0AAD4GJY0_BOLED</name>
<reference evidence="2" key="1">
    <citation type="submission" date="2019-10" db="EMBL/GenBank/DDBJ databases">
        <authorList>
            <consortium name="DOE Joint Genome Institute"/>
            <person name="Kuo A."/>
            <person name="Miyauchi S."/>
            <person name="Kiss E."/>
            <person name="Drula E."/>
            <person name="Kohler A."/>
            <person name="Sanchez-Garcia M."/>
            <person name="Andreopoulos B."/>
            <person name="Barry K.W."/>
            <person name="Bonito G."/>
            <person name="Buee M."/>
            <person name="Carver A."/>
            <person name="Chen C."/>
            <person name="Cichocki N."/>
            <person name="Clum A."/>
            <person name="Culley D."/>
            <person name="Crous P.W."/>
            <person name="Fauchery L."/>
            <person name="Girlanda M."/>
            <person name="Hayes R."/>
            <person name="Keri Z."/>
            <person name="LaButti K."/>
            <person name="Lipzen A."/>
            <person name="Lombard V."/>
            <person name="Magnuson J."/>
            <person name="Maillard F."/>
            <person name="Morin E."/>
            <person name="Murat C."/>
            <person name="Nolan M."/>
            <person name="Ohm R."/>
            <person name="Pangilinan J."/>
            <person name="Pereira M."/>
            <person name="Perotto S."/>
            <person name="Peter M."/>
            <person name="Riley R."/>
            <person name="Sitrit Y."/>
            <person name="Stielow B."/>
            <person name="Szollosi G."/>
            <person name="Zifcakova L."/>
            <person name="Stursova M."/>
            <person name="Spatafora J.W."/>
            <person name="Tedersoo L."/>
            <person name="Vaario L.-M."/>
            <person name="Yamada A."/>
            <person name="Yan M."/>
            <person name="Wang P."/>
            <person name="Xu J."/>
            <person name="Bruns T."/>
            <person name="Baldrian P."/>
            <person name="Vilgalys R."/>
            <person name="Henrissat B."/>
            <person name="Grigoriev I.V."/>
            <person name="Hibbett D."/>
            <person name="Nagy L.G."/>
            <person name="Martin F.M."/>
        </authorList>
    </citation>
    <scope>NUCLEOTIDE SEQUENCE</scope>
    <source>
        <strain evidence="2">BED1</strain>
    </source>
</reference>
<sequence>MKQHIFRLRRPSQRIMLVSCGISFTCTVHGPVSQRNDFITRILSTLLFESRCHHHKRHLPHKRALGLCHHMSIIPSRVLKRVILRVQTGMSMVSLRGVGLYLIHLRWAYQSMSIHQQITTIIALCCLILVSVESNPMYQWRMTACATSRMVKA</sequence>
<feature type="transmembrane region" description="Helical" evidence="1">
    <location>
        <begin position="82"/>
        <end position="102"/>
    </location>
</feature>
<reference evidence="2" key="2">
    <citation type="journal article" date="2020" name="Nat. Commun.">
        <title>Large-scale genome sequencing of mycorrhizal fungi provides insights into the early evolution of symbiotic traits.</title>
        <authorList>
            <person name="Miyauchi S."/>
            <person name="Kiss E."/>
            <person name="Kuo A."/>
            <person name="Drula E."/>
            <person name="Kohler A."/>
            <person name="Sanchez-Garcia M."/>
            <person name="Morin E."/>
            <person name="Andreopoulos B."/>
            <person name="Barry K.W."/>
            <person name="Bonito G."/>
            <person name="Buee M."/>
            <person name="Carver A."/>
            <person name="Chen C."/>
            <person name="Cichocki N."/>
            <person name="Clum A."/>
            <person name="Culley D."/>
            <person name="Crous P.W."/>
            <person name="Fauchery L."/>
            <person name="Girlanda M."/>
            <person name="Hayes R.D."/>
            <person name="Keri Z."/>
            <person name="LaButti K."/>
            <person name="Lipzen A."/>
            <person name="Lombard V."/>
            <person name="Magnuson J."/>
            <person name="Maillard F."/>
            <person name="Murat C."/>
            <person name="Nolan M."/>
            <person name="Ohm R.A."/>
            <person name="Pangilinan J."/>
            <person name="Pereira M.F."/>
            <person name="Perotto S."/>
            <person name="Peter M."/>
            <person name="Pfister S."/>
            <person name="Riley R."/>
            <person name="Sitrit Y."/>
            <person name="Stielow J.B."/>
            <person name="Szollosi G."/>
            <person name="Zifcakova L."/>
            <person name="Stursova M."/>
            <person name="Spatafora J.W."/>
            <person name="Tedersoo L."/>
            <person name="Vaario L.M."/>
            <person name="Yamada A."/>
            <person name="Yan M."/>
            <person name="Wang P."/>
            <person name="Xu J."/>
            <person name="Bruns T."/>
            <person name="Baldrian P."/>
            <person name="Vilgalys R."/>
            <person name="Dunand C."/>
            <person name="Henrissat B."/>
            <person name="Grigoriev I.V."/>
            <person name="Hibbett D."/>
            <person name="Nagy L.G."/>
            <person name="Martin F.M."/>
        </authorList>
    </citation>
    <scope>NUCLEOTIDE SEQUENCE</scope>
    <source>
        <strain evidence="2">BED1</strain>
    </source>
</reference>
<dbReference type="Proteomes" id="UP001194468">
    <property type="component" value="Unassembled WGS sequence"/>
</dbReference>
<evidence type="ECO:0000256" key="1">
    <source>
        <dbReference type="SAM" id="Phobius"/>
    </source>
</evidence>
<protein>
    <submittedName>
        <fullName evidence="2">Uncharacterized protein</fullName>
    </submittedName>
</protein>
<keyword evidence="1" id="KW-1133">Transmembrane helix</keyword>
<keyword evidence="1" id="KW-0812">Transmembrane</keyword>
<comment type="caution">
    <text evidence="2">The sequence shown here is derived from an EMBL/GenBank/DDBJ whole genome shotgun (WGS) entry which is preliminary data.</text>
</comment>
<keyword evidence="1" id="KW-0472">Membrane</keyword>